<sequence>MGLHQEDVRKFIDMTPEAVDHDLTIVAQGTPKWVASDKKSHTAPFIATLEKSKPSFYKGC</sequence>
<accession>A0ABW5E1M6</accession>
<dbReference type="RefSeq" id="WP_377094394.1">
    <property type="nucleotide sequence ID" value="NZ_JBHSJM010000001.1"/>
</dbReference>
<reference evidence="2" key="1">
    <citation type="journal article" date="2019" name="Int. J. Syst. Evol. Microbiol.">
        <title>The Global Catalogue of Microorganisms (GCM) 10K type strain sequencing project: providing services to taxonomists for standard genome sequencing and annotation.</title>
        <authorList>
            <consortium name="The Broad Institute Genomics Platform"/>
            <consortium name="The Broad Institute Genome Sequencing Center for Infectious Disease"/>
            <person name="Wu L."/>
            <person name="Ma J."/>
        </authorList>
    </citation>
    <scope>NUCLEOTIDE SEQUENCE [LARGE SCALE GENOMIC DNA]</scope>
    <source>
        <strain evidence="2">JCM 16545</strain>
    </source>
</reference>
<protein>
    <submittedName>
        <fullName evidence="1">Uncharacterized protein</fullName>
    </submittedName>
</protein>
<organism evidence="1 2">
    <name type="scientific">Rubritalea spongiae</name>
    <dbReference type="NCBI Taxonomy" id="430797"/>
    <lineage>
        <taxon>Bacteria</taxon>
        <taxon>Pseudomonadati</taxon>
        <taxon>Verrucomicrobiota</taxon>
        <taxon>Verrucomicrobiia</taxon>
        <taxon>Verrucomicrobiales</taxon>
        <taxon>Rubritaleaceae</taxon>
        <taxon>Rubritalea</taxon>
    </lineage>
</organism>
<evidence type="ECO:0000313" key="2">
    <source>
        <dbReference type="Proteomes" id="UP001597297"/>
    </source>
</evidence>
<comment type="caution">
    <text evidence="1">The sequence shown here is derived from an EMBL/GenBank/DDBJ whole genome shotgun (WGS) entry which is preliminary data.</text>
</comment>
<name>A0ABW5E1M6_9BACT</name>
<keyword evidence="2" id="KW-1185">Reference proteome</keyword>
<gene>
    <name evidence="1" type="ORF">ACFSQZ_07285</name>
</gene>
<proteinExistence type="predicted"/>
<dbReference type="Proteomes" id="UP001597297">
    <property type="component" value="Unassembled WGS sequence"/>
</dbReference>
<dbReference type="EMBL" id="JBHUJC010000020">
    <property type="protein sequence ID" value="MFD2276266.1"/>
    <property type="molecule type" value="Genomic_DNA"/>
</dbReference>
<evidence type="ECO:0000313" key="1">
    <source>
        <dbReference type="EMBL" id="MFD2276266.1"/>
    </source>
</evidence>
<dbReference type="Gene3D" id="3.40.50.300">
    <property type="entry name" value="P-loop containing nucleotide triphosphate hydrolases"/>
    <property type="match status" value="1"/>
</dbReference>
<dbReference type="InterPro" id="IPR027417">
    <property type="entry name" value="P-loop_NTPase"/>
</dbReference>